<accession>A0A8T1V5X3</accession>
<gene>
    <name evidence="2" type="ORF">PHYPSEUDO_000935</name>
</gene>
<dbReference type="EMBL" id="JAGDFM010001115">
    <property type="protein sequence ID" value="KAG7375509.1"/>
    <property type="molecule type" value="Genomic_DNA"/>
</dbReference>
<evidence type="ECO:0000313" key="3">
    <source>
        <dbReference type="Proteomes" id="UP000694044"/>
    </source>
</evidence>
<organism evidence="2 3">
    <name type="scientific">Phytophthora pseudosyringae</name>
    <dbReference type="NCBI Taxonomy" id="221518"/>
    <lineage>
        <taxon>Eukaryota</taxon>
        <taxon>Sar</taxon>
        <taxon>Stramenopiles</taxon>
        <taxon>Oomycota</taxon>
        <taxon>Peronosporomycetes</taxon>
        <taxon>Peronosporales</taxon>
        <taxon>Peronosporaceae</taxon>
        <taxon>Phytophthora</taxon>
    </lineage>
</organism>
<reference evidence="2" key="1">
    <citation type="submission" date="2021-02" db="EMBL/GenBank/DDBJ databases">
        <authorList>
            <person name="Palmer J.M."/>
        </authorList>
    </citation>
    <scope>NUCLEOTIDE SEQUENCE</scope>
    <source>
        <strain evidence="2">SCRP734</strain>
    </source>
</reference>
<protein>
    <submittedName>
        <fullName evidence="2">Uncharacterized protein</fullName>
    </submittedName>
</protein>
<evidence type="ECO:0000313" key="2">
    <source>
        <dbReference type="EMBL" id="KAG7375509.1"/>
    </source>
</evidence>
<evidence type="ECO:0000256" key="1">
    <source>
        <dbReference type="SAM" id="MobiDB-lite"/>
    </source>
</evidence>
<sequence>MLTPPTPSRSRKTLAAGGRRGRQAASTSTGVVQIDMATFKHQVRATRAGTCRRNWRASLQFLDHLQLATASRIAIEPTSGCVNSDGVFQSRSLLSSTSVDYGSGVSCAAVASFEVCSSSPLQAPAKYLPSIGEHNGMAGDWCKFSAMGAGGAEKLL</sequence>
<proteinExistence type="predicted"/>
<name>A0A8T1V5X3_9STRA</name>
<keyword evidence="3" id="KW-1185">Reference proteome</keyword>
<comment type="caution">
    <text evidence="2">The sequence shown here is derived from an EMBL/GenBank/DDBJ whole genome shotgun (WGS) entry which is preliminary data.</text>
</comment>
<feature type="region of interest" description="Disordered" evidence="1">
    <location>
        <begin position="1"/>
        <end position="27"/>
    </location>
</feature>
<dbReference type="Proteomes" id="UP000694044">
    <property type="component" value="Unassembled WGS sequence"/>
</dbReference>
<dbReference type="AlphaFoldDB" id="A0A8T1V5X3"/>